<dbReference type="CDD" id="cd09859">
    <property type="entry name" value="PIN_53EXO"/>
    <property type="match status" value="1"/>
</dbReference>
<evidence type="ECO:0000256" key="2">
    <source>
        <dbReference type="ARBA" id="ARBA00022801"/>
    </source>
</evidence>
<dbReference type="STRING" id="710696.Intca_1784"/>
<dbReference type="GO" id="GO:0003677">
    <property type="term" value="F:DNA binding"/>
    <property type="evidence" value="ECO:0007669"/>
    <property type="project" value="UniProtKB-KW"/>
</dbReference>
<evidence type="ECO:0000256" key="5">
    <source>
        <dbReference type="ARBA" id="ARBA00049957"/>
    </source>
</evidence>
<dbReference type="GO" id="GO:0008409">
    <property type="term" value="F:5'-3' exonuclease activity"/>
    <property type="evidence" value="ECO:0007669"/>
    <property type="project" value="InterPro"/>
</dbReference>
<accession>E6SAM3</accession>
<evidence type="ECO:0000256" key="6">
    <source>
        <dbReference type="ARBA" id="ARBA00050026"/>
    </source>
</evidence>
<evidence type="ECO:0000259" key="7">
    <source>
        <dbReference type="SMART" id="SM00475"/>
    </source>
</evidence>
<keyword evidence="3 8" id="KW-0269">Exonuclease</keyword>
<dbReference type="HOGENOM" id="CLU_004675_1_3_11"/>
<keyword evidence="2" id="KW-0378">Hydrolase</keyword>
<dbReference type="SMART" id="SM00475">
    <property type="entry name" value="53EXOc"/>
    <property type="match status" value="1"/>
</dbReference>
<dbReference type="Gene3D" id="3.40.50.1010">
    <property type="entry name" value="5'-nuclease"/>
    <property type="match status" value="1"/>
</dbReference>
<comment type="function">
    <text evidence="5">5'-3' exonuclease acting preferentially on double-stranded DNA.</text>
</comment>
<keyword evidence="4" id="KW-0238">DNA-binding</keyword>
<dbReference type="KEGG" id="ica:Intca_1784"/>
<dbReference type="InterPro" id="IPR036279">
    <property type="entry name" value="5-3_exonuclease_C_sf"/>
</dbReference>
<protein>
    <recommendedName>
        <fullName evidence="6">5'-3' exonuclease</fullName>
    </recommendedName>
</protein>
<dbReference type="PANTHER" id="PTHR42646">
    <property type="entry name" value="FLAP ENDONUCLEASE XNI"/>
    <property type="match status" value="1"/>
</dbReference>
<keyword evidence="1" id="KW-0540">Nuclease</keyword>
<keyword evidence="9" id="KW-1185">Reference proteome</keyword>
<dbReference type="GO" id="GO:0033567">
    <property type="term" value="P:DNA replication, Okazaki fragment processing"/>
    <property type="evidence" value="ECO:0007669"/>
    <property type="project" value="InterPro"/>
</dbReference>
<dbReference type="PANTHER" id="PTHR42646:SF2">
    <property type="entry name" value="5'-3' EXONUCLEASE FAMILY PROTEIN"/>
    <property type="match status" value="1"/>
</dbReference>
<dbReference type="Pfam" id="PF02739">
    <property type="entry name" value="5_3_exonuc_N"/>
    <property type="match status" value="1"/>
</dbReference>
<evidence type="ECO:0000256" key="1">
    <source>
        <dbReference type="ARBA" id="ARBA00022722"/>
    </source>
</evidence>
<organism evidence="8 9">
    <name type="scientific">Intrasporangium calvum (strain ATCC 23552 / DSM 43043 / JCM 3097 / NBRC 12989 / NCIMB 10167 / NRRL B-3866 / 7 KIP)</name>
    <dbReference type="NCBI Taxonomy" id="710696"/>
    <lineage>
        <taxon>Bacteria</taxon>
        <taxon>Bacillati</taxon>
        <taxon>Actinomycetota</taxon>
        <taxon>Actinomycetes</taxon>
        <taxon>Micrococcales</taxon>
        <taxon>Intrasporangiaceae</taxon>
        <taxon>Intrasporangium</taxon>
    </lineage>
</organism>
<dbReference type="InterPro" id="IPR008918">
    <property type="entry name" value="HhH2"/>
</dbReference>
<dbReference type="InterPro" id="IPR029060">
    <property type="entry name" value="PIN-like_dom_sf"/>
</dbReference>
<dbReference type="eggNOG" id="COG0258">
    <property type="taxonomic scope" value="Bacteria"/>
</dbReference>
<dbReference type="AlphaFoldDB" id="E6SAM3"/>
<dbReference type="Gene3D" id="1.10.150.20">
    <property type="entry name" value="5' to 3' exonuclease, C-terminal subdomain"/>
    <property type="match status" value="1"/>
</dbReference>
<sequence length="319" mass="33638">MADMTGRLLLLDTASLYFRAFYGVPEVVGPSGVPTNAVRGLLDMIASLVERSRPSHLAACWDNDWRPAFRVEAIPSYKTHRAAVTSPVDAATAEGVLEEEVPDGLAVQVPIIVDALAALGLARVGVDGHEADDVIGTLVTLHRGQLPIDIVTGDRDLFQLVDDANEVRVLYTARGGVRSPDLVDEAFLQDKYGIPDGAAYADMAVLRGDSSDGLPGVAGIGEKTAAKLITTYGSLEALRAAIDAGDPAIKGAQRARLEAGAAYLDAAPKVVQVVREAPVGEVDLRVPTRVADPALMSRLAVDHGLTSSFDRVVTALRLS</sequence>
<dbReference type="InterPro" id="IPR020046">
    <property type="entry name" value="5-3_exonucl_a-hlix_arch_N"/>
</dbReference>
<proteinExistence type="predicted"/>
<dbReference type="SMART" id="SM00279">
    <property type="entry name" value="HhH2"/>
    <property type="match status" value="1"/>
</dbReference>
<feature type="domain" description="5'-3' exonuclease" evidence="7">
    <location>
        <begin position="6"/>
        <end position="287"/>
    </location>
</feature>
<dbReference type="InterPro" id="IPR038969">
    <property type="entry name" value="FEN"/>
</dbReference>
<dbReference type="SUPFAM" id="SSF47807">
    <property type="entry name" value="5' to 3' exonuclease, C-terminal subdomain"/>
    <property type="match status" value="1"/>
</dbReference>
<evidence type="ECO:0000256" key="4">
    <source>
        <dbReference type="ARBA" id="ARBA00023125"/>
    </source>
</evidence>
<dbReference type="Pfam" id="PF01367">
    <property type="entry name" value="5_3_exonuc"/>
    <property type="match status" value="1"/>
</dbReference>
<dbReference type="InterPro" id="IPR002421">
    <property type="entry name" value="5-3_exonuclease"/>
</dbReference>
<dbReference type="RefSeq" id="WP_013492611.1">
    <property type="nucleotide sequence ID" value="NC_014830.1"/>
</dbReference>
<dbReference type="EMBL" id="CP002343">
    <property type="protein sequence ID" value="ADU48296.1"/>
    <property type="molecule type" value="Genomic_DNA"/>
</dbReference>
<dbReference type="CDD" id="cd09898">
    <property type="entry name" value="H3TH_53EXO"/>
    <property type="match status" value="1"/>
</dbReference>
<dbReference type="Proteomes" id="UP000008914">
    <property type="component" value="Chromosome"/>
</dbReference>
<evidence type="ECO:0000313" key="8">
    <source>
        <dbReference type="EMBL" id="ADU48296.1"/>
    </source>
</evidence>
<dbReference type="GO" id="GO:0017108">
    <property type="term" value="F:5'-flap endonuclease activity"/>
    <property type="evidence" value="ECO:0007669"/>
    <property type="project" value="InterPro"/>
</dbReference>
<dbReference type="SUPFAM" id="SSF88723">
    <property type="entry name" value="PIN domain-like"/>
    <property type="match status" value="1"/>
</dbReference>
<name>E6SAM3_INTC7</name>
<gene>
    <name evidence="8" type="ordered locus">Intca_1784</name>
</gene>
<dbReference type="InterPro" id="IPR020045">
    <property type="entry name" value="DNA_polI_H3TH"/>
</dbReference>
<evidence type="ECO:0000256" key="3">
    <source>
        <dbReference type="ARBA" id="ARBA00022839"/>
    </source>
</evidence>
<reference evidence="8 9" key="1">
    <citation type="journal article" date="2010" name="Stand. Genomic Sci.">
        <title>Complete genome sequence of Intrasporangium calvum type strain (7 KIP).</title>
        <authorList>
            <person name="Del Rio T.G."/>
            <person name="Chertkov O."/>
            <person name="Yasawong M."/>
            <person name="Lucas S."/>
            <person name="Deshpande S."/>
            <person name="Cheng J.F."/>
            <person name="Detter C."/>
            <person name="Tapia R."/>
            <person name="Han C."/>
            <person name="Goodwin L."/>
            <person name="Pitluck S."/>
            <person name="Liolios K."/>
            <person name="Ivanova N."/>
            <person name="Mavromatis K."/>
            <person name="Pati A."/>
            <person name="Chen A."/>
            <person name="Palaniappan K."/>
            <person name="Land M."/>
            <person name="Hauser L."/>
            <person name="Chang Y.J."/>
            <person name="Jeffries C.D."/>
            <person name="Rohde M."/>
            <person name="Pukall R."/>
            <person name="Sikorski J."/>
            <person name="Goker M."/>
            <person name="Woyke T."/>
            <person name="Bristow J."/>
            <person name="Eisen J.A."/>
            <person name="Markowitz V."/>
            <person name="Hugenholtz P."/>
            <person name="Kyrpides N.C."/>
            <person name="Klenk H.P."/>
            <person name="Lapidus A."/>
        </authorList>
    </citation>
    <scope>NUCLEOTIDE SEQUENCE [LARGE SCALE GENOMIC DNA]</scope>
    <source>
        <strain evidence="9">ATCC 23552 / DSM 43043 / JCM 3097 / NBRC 12989 / 7 KIP</strain>
    </source>
</reference>
<evidence type="ECO:0000313" key="9">
    <source>
        <dbReference type="Proteomes" id="UP000008914"/>
    </source>
</evidence>